<keyword evidence="3" id="KW-1185">Reference proteome</keyword>
<dbReference type="AlphaFoldDB" id="A0A0E0HZG2"/>
<dbReference type="PANTHER" id="PTHR34145:SF48">
    <property type="entry name" value="OS01G0553400 PROTEIN"/>
    <property type="match status" value="1"/>
</dbReference>
<dbReference type="EnsemblPlants" id="ONIVA07G09540.2">
    <property type="protein sequence ID" value="ONIVA07G09540.2"/>
    <property type="gene ID" value="ONIVA07G09540"/>
</dbReference>
<accession>A0A0E0HZG2</accession>
<dbReference type="InterPro" id="IPR053772">
    <property type="entry name" value="At1g61320/At1g61330-like"/>
</dbReference>
<dbReference type="Gramene" id="ONIVA07G09540.2">
    <property type="protein sequence ID" value="ONIVA07G09540.2"/>
    <property type="gene ID" value="ONIVA07G09540"/>
</dbReference>
<feature type="domain" description="At1g61320/AtMIF1 LRR" evidence="1">
    <location>
        <begin position="292"/>
        <end position="465"/>
    </location>
</feature>
<reference evidence="2" key="1">
    <citation type="submission" date="2015-04" db="UniProtKB">
        <authorList>
            <consortium name="EnsemblPlants"/>
        </authorList>
    </citation>
    <scope>IDENTIFICATION</scope>
    <source>
        <strain evidence="2">SL10</strain>
    </source>
</reference>
<evidence type="ECO:0000313" key="3">
    <source>
        <dbReference type="Proteomes" id="UP000006591"/>
    </source>
</evidence>
<dbReference type="Proteomes" id="UP000006591">
    <property type="component" value="Chromosome 7"/>
</dbReference>
<dbReference type="Pfam" id="PF23622">
    <property type="entry name" value="LRR_At1g61320_AtMIF1"/>
    <property type="match status" value="1"/>
</dbReference>
<dbReference type="eggNOG" id="ENOG502RYMX">
    <property type="taxonomic scope" value="Eukaryota"/>
</dbReference>
<evidence type="ECO:0000313" key="2">
    <source>
        <dbReference type="EnsemblPlants" id="ONIVA07G09540.2"/>
    </source>
</evidence>
<organism evidence="2">
    <name type="scientific">Oryza nivara</name>
    <name type="common">Indian wild rice</name>
    <name type="synonym">Oryza sativa f. spontanea</name>
    <dbReference type="NCBI Taxonomy" id="4536"/>
    <lineage>
        <taxon>Eukaryota</taxon>
        <taxon>Viridiplantae</taxon>
        <taxon>Streptophyta</taxon>
        <taxon>Embryophyta</taxon>
        <taxon>Tracheophyta</taxon>
        <taxon>Spermatophyta</taxon>
        <taxon>Magnoliopsida</taxon>
        <taxon>Liliopsida</taxon>
        <taxon>Poales</taxon>
        <taxon>Poaceae</taxon>
        <taxon>BOP clade</taxon>
        <taxon>Oryzoideae</taxon>
        <taxon>Oryzeae</taxon>
        <taxon>Oryzinae</taxon>
        <taxon>Oryza</taxon>
    </lineage>
</organism>
<dbReference type="InterPro" id="IPR032675">
    <property type="entry name" value="LRR_dom_sf"/>
</dbReference>
<name>A0A0E0HZG2_ORYNI</name>
<dbReference type="STRING" id="4536.A0A0E0HZG2"/>
<dbReference type="PANTHER" id="PTHR34145">
    <property type="entry name" value="OS02G0105600 PROTEIN"/>
    <property type="match status" value="1"/>
</dbReference>
<dbReference type="Gene3D" id="3.80.10.10">
    <property type="entry name" value="Ribonuclease Inhibitor"/>
    <property type="match status" value="1"/>
</dbReference>
<proteinExistence type="predicted"/>
<reference evidence="2" key="2">
    <citation type="submission" date="2018-04" db="EMBL/GenBank/DDBJ databases">
        <title>OnivRS2 (Oryza nivara Reference Sequence Version 2).</title>
        <authorList>
            <person name="Zhang J."/>
            <person name="Kudrna D."/>
            <person name="Lee S."/>
            <person name="Talag J."/>
            <person name="Rajasekar S."/>
            <person name="Welchert J."/>
            <person name="Hsing Y.-I."/>
            <person name="Wing R.A."/>
        </authorList>
    </citation>
    <scope>NUCLEOTIDE SEQUENCE [LARGE SCALE GENOMIC DNA]</scope>
    <source>
        <strain evidence="2">SL10</strain>
    </source>
</reference>
<sequence>MEVEVCAFTTYVSIVPDLRPSPQSHLCVNHGSISCSKTQKIHISVEASTGAPRPMEVEEPVAVRDGDVATGSCGNASERVRGGASGWVDLWTKNEREREEAAGDFDFSATADAPIDHLLLAAGFTGTTISARRAHMDGICLVNKKRRLTLRPCVGEVDHSSKRGLDADAFVQTHYQDIVSRIISQLTLKEAVVMSSTSTKLRRAWIYHPNLYFDTSIVFASSDRHKRVPSTETFIDRVNFILRTHSGLGVNKLAVMFELRKEHAHDIDGYQRGVAVWRAAGLQLPSPPGFCGFANLTVLTLENVLVLGNLQLLLKCSALEWLTIRMCSQLHNLYAPEPLPRLAFLCVQDCAIDKIDVHAPNLTTFKYRGRFKPKTASIASPIEDNLYYIFTELPNGLPHVERLHVNVFVKTQIPGFTQAPHKFINLRHLTMRITYEIAKRFGRNAVLQLAYFLEAAPFLVDLHLDSLKRACITGFNGNGGQVALVKFILRNAVKLEEMVIDPKGRITNQMMGEHKGRRMIKEKLVPKDKNGLLGRVILV</sequence>
<dbReference type="SUPFAM" id="SSF52047">
    <property type="entry name" value="RNI-like"/>
    <property type="match status" value="1"/>
</dbReference>
<evidence type="ECO:0000259" key="1">
    <source>
        <dbReference type="Pfam" id="PF23622"/>
    </source>
</evidence>
<protein>
    <recommendedName>
        <fullName evidence="1">At1g61320/AtMIF1 LRR domain-containing protein</fullName>
    </recommendedName>
</protein>
<dbReference type="InterPro" id="IPR055357">
    <property type="entry name" value="LRR_At1g61320_AtMIF1"/>
</dbReference>